<keyword evidence="10" id="KW-1185">Reference proteome</keyword>
<dbReference type="SUPFAM" id="SSF53927">
    <property type="entry name" value="Cytidine deaminase-like"/>
    <property type="match status" value="1"/>
</dbReference>
<dbReference type="PROSITE" id="PS51747">
    <property type="entry name" value="CYT_DCMP_DEAMINASES_2"/>
    <property type="match status" value="1"/>
</dbReference>
<dbReference type="GO" id="GO:0008270">
    <property type="term" value="F:zinc ion binding"/>
    <property type="evidence" value="ECO:0007669"/>
    <property type="project" value="InterPro"/>
</dbReference>
<dbReference type="Pfam" id="PF00383">
    <property type="entry name" value="dCMP_cyt_deam_1"/>
    <property type="match status" value="1"/>
</dbReference>
<dbReference type="GO" id="GO:0004132">
    <property type="term" value="F:dCMP deaminase activity"/>
    <property type="evidence" value="ECO:0007669"/>
    <property type="project" value="InterPro"/>
</dbReference>
<dbReference type="InterPro" id="IPR016473">
    <property type="entry name" value="dCMP_deaminase"/>
</dbReference>
<comment type="cofactor">
    <cofactor evidence="1 7">
        <name>Zn(2+)</name>
        <dbReference type="ChEBI" id="CHEBI:29105"/>
    </cofactor>
</comment>
<feature type="binding site" evidence="7">
    <location>
        <position position="96"/>
    </location>
    <ligand>
        <name>Zn(2+)</name>
        <dbReference type="ChEBI" id="CHEBI:29105"/>
        <note>catalytic</note>
    </ligand>
</feature>
<name>A0A1G8C874_9RHOO</name>
<evidence type="ECO:0000256" key="2">
    <source>
        <dbReference type="ARBA" id="ARBA00006576"/>
    </source>
</evidence>
<dbReference type="InterPro" id="IPR016192">
    <property type="entry name" value="APOBEC/CMP_deaminase_Zn-bd"/>
</dbReference>
<dbReference type="PROSITE" id="PS00903">
    <property type="entry name" value="CYT_DCMP_DEAMINASES_1"/>
    <property type="match status" value="1"/>
</dbReference>
<reference evidence="9 10" key="1">
    <citation type="submission" date="2016-10" db="EMBL/GenBank/DDBJ databases">
        <authorList>
            <person name="de Groot N.N."/>
        </authorList>
    </citation>
    <scope>NUCLEOTIDE SEQUENCE [LARGE SCALE GENOMIC DNA]</scope>
    <source>
        <strain evidence="9 10">DSM 5885</strain>
    </source>
</reference>
<dbReference type="GO" id="GO:0005737">
    <property type="term" value="C:cytoplasm"/>
    <property type="evidence" value="ECO:0007669"/>
    <property type="project" value="TreeGrafter"/>
</dbReference>
<dbReference type="Gene3D" id="3.40.140.10">
    <property type="entry name" value="Cytidine Deaminase, domain 2"/>
    <property type="match status" value="1"/>
</dbReference>
<evidence type="ECO:0000256" key="4">
    <source>
        <dbReference type="ARBA" id="ARBA00022801"/>
    </source>
</evidence>
<organism evidence="9 10">
    <name type="scientific">Propionivibrio dicarboxylicus</name>
    <dbReference type="NCBI Taxonomy" id="83767"/>
    <lineage>
        <taxon>Bacteria</taxon>
        <taxon>Pseudomonadati</taxon>
        <taxon>Pseudomonadota</taxon>
        <taxon>Betaproteobacteria</taxon>
        <taxon>Rhodocyclales</taxon>
        <taxon>Rhodocyclaceae</taxon>
        <taxon>Propionivibrio</taxon>
    </lineage>
</organism>
<sequence length="146" mass="16461">MSKWDRRFFHMALLVAKWSKDPSTTVGAVIVDQHNRVVSIGFNGLPRSVCDDDTIINNRDEKLRCTIHAEENAILFARGAVDGCTIYTTHTPCAGCAAKIIQCGIVRVVSPRPSIDFATRWKEHLRSATRMFIEANVQHDYIELCE</sequence>
<evidence type="ECO:0000256" key="5">
    <source>
        <dbReference type="ARBA" id="ARBA00022833"/>
    </source>
</evidence>
<feature type="active site" description="Proton donor" evidence="6">
    <location>
        <position position="70"/>
    </location>
</feature>
<evidence type="ECO:0000259" key="8">
    <source>
        <dbReference type="PROSITE" id="PS51747"/>
    </source>
</evidence>
<evidence type="ECO:0000313" key="9">
    <source>
        <dbReference type="EMBL" id="SDH41582.1"/>
    </source>
</evidence>
<dbReference type="RefSeq" id="WP_218122672.1">
    <property type="nucleotide sequence ID" value="NZ_FNCY01000005.1"/>
</dbReference>
<dbReference type="STRING" id="83767.SAMN05660652_01701"/>
<feature type="binding site" evidence="7">
    <location>
        <position position="93"/>
    </location>
    <ligand>
        <name>Zn(2+)</name>
        <dbReference type="ChEBI" id="CHEBI:29105"/>
        <note>catalytic</note>
    </ligand>
</feature>
<feature type="binding site" evidence="7">
    <location>
        <position position="68"/>
    </location>
    <ligand>
        <name>Zn(2+)</name>
        <dbReference type="ChEBI" id="CHEBI:29105"/>
        <note>catalytic</note>
    </ligand>
</feature>
<dbReference type="PANTHER" id="PTHR11086">
    <property type="entry name" value="DEOXYCYTIDYLATE DEAMINASE-RELATED"/>
    <property type="match status" value="1"/>
</dbReference>
<dbReference type="GO" id="GO:0006220">
    <property type="term" value="P:pyrimidine nucleotide metabolic process"/>
    <property type="evidence" value="ECO:0007669"/>
    <property type="project" value="InterPro"/>
</dbReference>
<dbReference type="EMBL" id="FNCY01000005">
    <property type="protein sequence ID" value="SDH41582.1"/>
    <property type="molecule type" value="Genomic_DNA"/>
</dbReference>
<dbReference type="InterPro" id="IPR016193">
    <property type="entry name" value="Cytidine_deaminase-like"/>
</dbReference>
<keyword evidence="3 7" id="KW-0479">Metal-binding</keyword>
<gene>
    <name evidence="9" type="ORF">SAMN05660652_01701</name>
</gene>
<keyword evidence="5 7" id="KW-0862">Zinc</keyword>
<dbReference type="AlphaFoldDB" id="A0A1G8C874"/>
<protein>
    <submittedName>
        <fullName evidence="9">dCMP deaminase</fullName>
    </submittedName>
</protein>
<dbReference type="InterPro" id="IPR035105">
    <property type="entry name" value="Deoxycytidylate_deaminase_dom"/>
</dbReference>
<comment type="similarity">
    <text evidence="2">Belongs to the cytidine and deoxycytidylate deaminase family.</text>
</comment>
<proteinExistence type="inferred from homology"/>
<accession>A0A1G8C874</accession>
<evidence type="ECO:0000313" key="10">
    <source>
        <dbReference type="Proteomes" id="UP000198607"/>
    </source>
</evidence>
<feature type="domain" description="CMP/dCMP-type deaminase" evidence="8">
    <location>
        <begin position="3"/>
        <end position="132"/>
    </location>
</feature>
<dbReference type="CDD" id="cd01286">
    <property type="entry name" value="deoxycytidylate_deaminase"/>
    <property type="match status" value="1"/>
</dbReference>
<evidence type="ECO:0000256" key="7">
    <source>
        <dbReference type="PIRSR" id="PIRSR006019-2"/>
    </source>
</evidence>
<keyword evidence="4" id="KW-0378">Hydrolase</keyword>
<dbReference type="InterPro" id="IPR002125">
    <property type="entry name" value="CMP_dCMP_dom"/>
</dbReference>
<evidence type="ECO:0000256" key="6">
    <source>
        <dbReference type="PIRSR" id="PIRSR006019-1"/>
    </source>
</evidence>
<dbReference type="InterPro" id="IPR015517">
    <property type="entry name" value="dCMP_deaminase-rel"/>
</dbReference>
<evidence type="ECO:0000256" key="3">
    <source>
        <dbReference type="ARBA" id="ARBA00022723"/>
    </source>
</evidence>
<dbReference type="PIRSF" id="PIRSF006019">
    <property type="entry name" value="dCMP_deaminase"/>
    <property type="match status" value="1"/>
</dbReference>
<dbReference type="PANTHER" id="PTHR11086:SF18">
    <property type="entry name" value="DEOXYCYTIDYLATE DEAMINASE"/>
    <property type="match status" value="1"/>
</dbReference>
<evidence type="ECO:0000256" key="1">
    <source>
        <dbReference type="ARBA" id="ARBA00001947"/>
    </source>
</evidence>
<dbReference type="Proteomes" id="UP000198607">
    <property type="component" value="Unassembled WGS sequence"/>
</dbReference>